<evidence type="ECO:0000313" key="10">
    <source>
        <dbReference type="EMBL" id="OWF46942.1"/>
    </source>
</evidence>
<keyword evidence="4 6" id="KW-0235">DNA replication</keyword>
<dbReference type="STRING" id="6573.A0A210QDX7"/>
<dbReference type="PANTHER" id="PTHR14052">
    <property type="entry name" value="ORIGIN RECOGNITION COMPLEX SUBUNIT 2"/>
    <property type="match status" value="1"/>
</dbReference>
<name>A0A210QDX7_MIZYE</name>
<evidence type="ECO:0000256" key="7">
    <source>
        <dbReference type="SAM" id="MobiDB-lite"/>
    </source>
</evidence>
<sequence length="545" mass="61385">MATGRPRRKCVSVSFVADDDVVQHIVRVGDKKRKGRKSTGSTPSQPKYCTDVTDNGDIAEESEEEVVRGVPSLLLEGEESTAGSGMFQFRTPKKSGQMAAKASEARTPKSILKATVSQGSLTPSSTSRSSKLQRKPETTTPYKLRKRNITDDDIDSDSSVSSSDDDSEDDAETNDTPAKRPPLNVKSIGNTPKSGRPRGRVEEEMPSMVESYFDIHSSSAVLTSDRTLARLGSAKMDREGLNRVLQQVPTDDNCESEKMYQEHRENFNTWMFQLCQGFNMLLYGLGSKRTLLEDFRKTHLLELSHLVVNGYFPSLTIKHILNAITYEILDYNGSFKGPLDQVRCIRTEMEQQGLQDFFLIVHNIDGTMLRGEKAQNILSLLSQIPGFHILASIDHINAPLLWDQSKCCRYNWLWYDVTTFMPYTDETSYENSLLVQQSGALALSSMTHVMKSLTSNAKSIFFLLAKHQLSHKDNSTYLGLSIQELYQQCREAFLVNSDLTLQAQLIEFRDHKLIKSKKSFDGIEHLMIPIDSVTLTEFIDQQEET</sequence>
<dbReference type="InterPro" id="IPR056772">
    <property type="entry name" value="RecA-like_ORC2"/>
</dbReference>
<comment type="function">
    <text evidence="6">Component of the origin recognition complex (ORC) that binds origins of replication. DNA-binding is ATP-dependent. ORC is required to assemble the pre-replication complex necessary to initiate DNA replication.</text>
</comment>
<feature type="region of interest" description="Disordered" evidence="7">
    <location>
        <begin position="79"/>
        <end position="201"/>
    </location>
</feature>
<evidence type="ECO:0000313" key="11">
    <source>
        <dbReference type="Proteomes" id="UP000242188"/>
    </source>
</evidence>
<dbReference type="GO" id="GO:0006260">
    <property type="term" value="P:DNA replication"/>
    <property type="evidence" value="ECO:0007669"/>
    <property type="project" value="UniProtKB-UniRule"/>
</dbReference>
<evidence type="ECO:0000256" key="2">
    <source>
        <dbReference type="ARBA" id="ARBA00007421"/>
    </source>
</evidence>
<dbReference type="PANTHER" id="PTHR14052:SF0">
    <property type="entry name" value="ORIGIN RECOGNITION COMPLEX SUBUNIT 2"/>
    <property type="match status" value="1"/>
</dbReference>
<dbReference type="Pfam" id="PF04084">
    <property type="entry name" value="RecA-like_ORC2"/>
    <property type="match status" value="1"/>
</dbReference>
<dbReference type="AlphaFoldDB" id="A0A210QDX7"/>
<dbReference type="GO" id="GO:0005664">
    <property type="term" value="C:nuclear origin of replication recognition complex"/>
    <property type="evidence" value="ECO:0007669"/>
    <property type="project" value="UniProtKB-UniRule"/>
</dbReference>
<dbReference type="GO" id="GO:0003688">
    <property type="term" value="F:DNA replication origin binding"/>
    <property type="evidence" value="ECO:0007669"/>
    <property type="project" value="UniProtKB-UniRule"/>
</dbReference>
<dbReference type="EMBL" id="NEDP02004063">
    <property type="protein sequence ID" value="OWF46942.1"/>
    <property type="molecule type" value="Genomic_DNA"/>
</dbReference>
<gene>
    <name evidence="10" type="ORF">KP79_PYT14924</name>
</gene>
<comment type="similarity">
    <text evidence="2 6">Belongs to the ORC2 family.</text>
</comment>
<evidence type="ECO:0000259" key="8">
    <source>
        <dbReference type="Pfam" id="PF04084"/>
    </source>
</evidence>
<dbReference type="Proteomes" id="UP000242188">
    <property type="component" value="Unassembled WGS sequence"/>
</dbReference>
<protein>
    <recommendedName>
        <fullName evidence="3 6">Origin recognition complex subunit 2</fullName>
    </recommendedName>
</protein>
<evidence type="ECO:0000259" key="9">
    <source>
        <dbReference type="Pfam" id="PF24882"/>
    </source>
</evidence>
<organism evidence="10 11">
    <name type="scientific">Mizuhopecten yessoensis</name>
    <name type="common">Japanese scallop</name>
    <name type="synonym">Patinopecten yessoensis</name>
    <dbReference type="NCBI Taxonomy" id="6573"/>
    <lineage>
        <taxon>Eukaryota</taxon>
        <taxon>Metazoa</taxon>
        <taxon>Spiralia</taxon>
        <taxon>Lophotrochozoa</taxon>
        <taxon>Mollusca</taxon>
        <taxon>Bivalvia</taxon>
        <taxon>Autobranchia</taxon>
        <taxon>Pteriomorphia</taxon>
        <taxon>Pectinida</taxon>
        <taxon>Pectinoidea</taxon>
        <taxon>Pectinidae</taxon>
        <taxon>Mizuhopecten</taxon>
    </lineage>
</organism>
<feature type="domain" description="Origin recognition complex subunit 2 RecA-like" evidence="8">
    <location>
        <begin position="256"/>
        <end position="417"/>
    </location>
</feature>
<comment type="subcellular location">
    <subcellularLocation>
        <location evidence="1 6">Nucleus</location>
    </subcellularLocation>
</comment>
<feature type="compositionally biased region" description="Low complexity" evidence="7">
    <location>
        <begin position="117"/>
        <end position="130"/>
    </location>
</feature>
<dbReference type="OrthoDB" id="20198at2759"/>
<dbReference type="InterPro" id="IPR056773">
    <property type="entry name" value="WHD_ORC2"/>
</dbReference>
<feature type="compositionally biased region" description="Acidic residues" evidence="7">
    <location>
        <begin position="163"/>
        <end position="173"/>
    </location>
</feature>
<evidence type="ECO:0000256" key="6">
    <source>
        <dbReference type="RuleBase" id="RU368084"/>
    </source>
</evidence>
<dbReference type="Pfam" id="PF24882">
    <property type="entry name" value="WHD_ORC2"/>
    <property type="match status" value="1"/>
</dbReference>
<feature type="domain" description="Origin recognition complex subunit 2 winged-helix" evidence="9">
    <location>
        <begin position="473"/>
        <end position="531"/>
    </location>
</feature>
<keyword evidence="11" id="KW-1185">Reference proteome</keyword>
<evidence type="ECO:0000256" key="5">
    <source>
        <dbReference type="ARBA" id="ARBA00023242"/>
    </source>
</evidence>
<proteinExistence type="inferred from homology"/>
<feature type="region of interest" description="Disordered" evidence="7">
    <location>
        <begin position="29"/>
        <end position="67"/>
    </location>
</feature>
<feature type="compositionally biased region" description="Polar residues" evidence="7">
    <location>
        <begin position="38"/>
        <end position="47"/>
    </location>
</feature>
<evidence type="ECO:0000256" key="4">
    <source>
        <dbReference type="ARBA" id="ARBA00022705"/>
    </source>
</evidence>
<keyword evidence="5 6" id="KW-0539">Nucleus</keyword>
<evidence type="ECO:0000256" key="1">
    <source>
        <dbReference type="ARBA" id="ARBA00004123"/>
    </source>
</evidence>
<accession>A0A210QDX7</accession>
<dbReference type="InterPro" id="IPR007220">
    <property type="entry name" value="ORC2"/>
</dbReference>
<comment type="subunit">
    <text evidence="6">Component of the origin recognition complex (ORC).</text>
</comment>
<comment type="caution">
    <text evidence="10">The sequence shown here is derived from an EMBL/GenBank/DDBJ whole genome shotgun (WGS) entry which is preliminary data.</text>
</comment>
<evidence type="ECO:0000256" key="3">
    <source>
        <dbReference type="ARBA" id="ARBA00019080"/>
    </source>
</evidence>
<reference evidence="10 11" key="1">
    <citation type="journal article" date="2017" name="Nat. Ecol. Evol.">
        <title>Scallop genome provides insights into evolution of bilaterian karyotype and development.</title>
        <authorList>
            <person name="Wang S."/>
            <person name="Zhang J."/>
            <person name="Jiao W."/>
            <person name="Li J."/>
            <person name="Xun X."/>
            <person name="Sun Y."/>
            <person name="Guo X."/>
            <person name="Huan P."/>
            <person name="Dong B."/>
            <person name="Zhang L."/>
            <person name="Hu X."/>
            <person name="Sun X."/>
            <person name="Wang J."/>
            <person name="Zhao C."/>
            <person name="Wang Y."/>
            <person name="Wang D."/>
            <person name="Huang X."/>
            <person name="Wang R."/>
            <person name="Lv J."/>
            <person name="Li Y."/>
            <person name="Zhang Z."/>
            <person name="Liu B."/>
            <person name="Lu W."/>
            <person name="Hui Y."/>
            <person name="Liang J."/>
            <person name="Zhou Z."/>
            <person name="Hou R."/>
            <person name="Li X."/>
            <person name="Liu Y."/>
            <person name="Li H."/>
            <person name="Ning X."/>
            <person name="Lin Y."/>
            <person name="Zhao L."/>
            <person name="Xing Q."/>
            <person name="Dou J."/>
            <person name="Li Y."/>
            <person name="Mao J."/>
            <person name="Guo H."/>
            <person name="Dou H."/>
            <person name="Li T."/>
            <person name="Mu C."/>
            <person name="Jiang W."/>
            <person name="Fu Q."/>
            <person name="Fu X."/>
            <person name="Miao Y."/>
            <person name="Liu J."/>
            <person name="Yu Q."/>
            <person name="Li R."/>
            <person name="Liao H."/>
            <person name="Li X."/>
            <person name="Kong Y."/>
            <person name="Jiang Z."/>
            <person name="Chourrout D."/>
            <person name="Li R."/>
            <person name="Bao Z."/>
        </authorList>
    </citation>
    <scope>NUCLEOTIDE SEQUENCE [LARGE SCALE GENOMIC DNA]</scope>
    <source>
        <strain evidence="10 11">PY_sf001</strain>
    </source>
</reference>